<evidence type="ECO:0000259" key="1">
    <source>
        <dbReference type="Pfam" id="PF03992"/>
    </source>
</evidence>
<dbReference type="Proteomes" id="UP001295740">
    <property type="component" value="Unassembled WGS sequence"/>
</dbReference>
<dbReference type="EMBL" id="CAUWAG010000003">
    <property type="protein sequence ID" value="CAJ2501406.1"/>
    <property type="molecule type" value="Genomic_DNA"/>
</dbReference>
<evidence type="ECO:0000313" key="2">
    <source>
        <dbReference type="EMBL" id="CAJ2501406.1"/>
    </source>
</evidence>
<evidence type="ECO:0000313" key="3">
    <source>
        <dbReference type="Proteomes" id="UP001295740"/>
    </source>
</evidence>
<sequence length="231" mass="25402">MSDMPVTEVAYFTLQPNADLAPIAEAEKTLIQQPGCISVRSSRLHEDANKLLVLVDWASVSSHHAFEANEAVHAPSLASLQSVMARHMTPYHATLLPYPPTVLDNADGKGAAVTNVTEFAEFYFRGGDVLTPEKMMSETKTILEFLKLLRAANPEGFSGETATGWAMGEVEYNEKKCRILVLAIGWDSLAAHLRFRDSEDFARIVPLLRAFEDLETVKMCHVSNHTLAATG</sequence>
<dbReference type="AlphaFoldDB" id="A0AAI8YE21"/>
<organism evidence="2 3">
    <name type="scientific">Anthostomella pinea</name>
    <dbReference type="NCBI Taxonomy" id="933095"/>
    <lineage>
        <taxon>Eukaryota</taxon>
        <taxon>Fungi</taxon>
        <taxon>Dikarya</taxon>
        <taxon>Ascomycota</taxon>
        <taxon>Pezizomycotina</taxon>
        <taxon>Sordariomycetes</taxon>
        <taxon>Xylariomycetidae</taxon>
        <taxon>Xylariales</taxon>
        <taxon>Xylariaceae</taxon>
        <taxon>Anthostomella</taxon>
    </lineage>
</organism>
<protein>
    <submittedName>
        <fullName evidence="2">Uu.00g042590.m01.CDS01</fullName>
    </submittedName>
</protein>
<dbReference type="InterPro" id="IPR007138">
    <property type="entry name" value="ABM_dom"/>
</dbReference>
<proteinExistence type="predicted"/>
<dbReference type="Pfam" id="PF03992">
    <property type="entry name" value="ABM"/>
    <property type="match status" value="1"/>
</dbReference>
<reference evidence="2" key="1">
    <citation type="submission" date="2023-10" db="EMBL/GenBank/DDBJ databases">
        <authorList>
            <person name="Hackl T."/>
        </authorList>
    </citation>
    <scope>NUCLEOTIDE SEQUENCE</scope>
</reference>
<dbReference type="SUPFAM" id="SSF54909">
    <property type="entry name" value="Dimeric alpha+beta barrel"/>
    <property type="match status" value="1"/>
</dbReference>
<gene>
    <name evidence="2" type="ORF">KHLLAP_LOCUS1874</name>
</gene>
<name>A0AAI8YE21_9PEZI</name>
<accession>A0AAI8YE21</accession>
<comment type="caution">
    <text evidence="2">The sequence shown here is derived from an EMBL/GenBank/DDBJ whole genome shotgun (WGS) entry which is preliminary data.</text>
</comment>
<keyword evidence="3" id="KW-1185">Reference proteome</keyword>
<dbReference type="Gene3D" id="3.30.70.100">
    <property type="match status" value="2"/>
</dbReference>
<feature type="domain" description="ABM" evidence="1">
    <location>
        <begin position="24"/>
        <end position="74"/>
    </location>
</feature>
<dbReference type="InterPro" id="IPR011008">
    <property type="entry name" value="Dimeric_a/b-barrel"/>
</dbReference>